<keyword evidence="1" id="KW-0805">Transcription regulation</keyword>
<dbReference type="InterPro" id="IPR001387">
    <property type="entry name" value="Cro/C1-type_HTH"/>
</dbReference>
<evidence type="ECO:0000313" key="6">
    <source>
        <dbReference type="Proteomes" id="UP000294841"/>
    </source>
</evidence>
<dbReference type="InterPro" id="IPR050807">
    <property type="entry name" value="TransReg_Diox_bact_type"/>
</dbReference>
<evidence type="ECO:0000313" key="5">
    <source>
        <dbReference type="EMBL" id="TCP12930.1"/>
    </source>
</evidence>
<organism evidence="5 6">
    <name type="scientific">Bisgaardia hudsonensis</name>
    <dbReference type="NCBI Taxonomy" id="109472"/>
    <lineage>
        <taxon>Bacteria</taxon>
        <taxon>Pseudomonadati</taxon>
        <taxon>Pseudomonadota</taxon>
        <taxon>Gammaproteobacteria</taxon>
        <taxon>Pasteurellales</taxon>
        <taxon>Pasteurellaceae</taxon>
        <taxon>Bisgaardia</taxon>
    </lineage>
</organism>
<evidence type="ECO:0000256" key="2">
    <source>
        <dbReference type="ARBA" id="ARBA00023125"/>
    </source>
</evidence>
<dbReference type="Gene3D" id="1.10.260.40">
    <property type="entry name" value="lambda repressor-like DNA-binding domains"/>
    <property type="match status" value="1"/>
</dbReference>
<dbReference type="EMBL" id="SLXI01000003">
    <property type="protein sequence ID" value="TCP12930.1"/>
    <property type="molecule type" value="Genomic_DNA"/>
</dbReference>
<reference evidence="5 6" key="1">
    <citation type="submission" date="2019-03" db="EMBL/GenBank/DDBJ databases">
        <title>Genomic Encyclopedia of Type Strains, Phase IV (KMG-IV): sequencing the most valuable type-strain genomes for metagenomic binning, comparative biology and taxonomic classification.</title>
        <authorList>
            <person name="Goeker M."/>
        </authorList>
    </citation>
    <scope>NUCLEOTIDE SEQUENCE [LARGE SCALE GENOMIC DNA]</scope>
    <source>
        <strain evidence="5 6">DSM 28231</strain>
    </source>
</reference>
<dbReference type="SMART" id="SM00530">
    <property type="entry name" value="HTH_XRE"/>
    <property type="match status" value="1"/>
</dbReference>
<dbReference type="InterPro" id="IPR010982">
    <property type="entry name" value="Lambda_DNA-bd_dom_sf"/>
</dbReference>
<comment type="caution">
    <text evidence="5">The sequence shown here is derived from an EMBL/GenBank/DDBJ whole genome shotgun (WGS) entry which is preliminary data.</text>
</comment>
<feature type="domain" description="HTH cro/C1-type" evidence="4">
    <location>
        <begin position="22"/>
        <end position="76"/>
    </location>
</feature>
<dbReference type="PANTHER" id="PTHR46797:SF23">
    <property type="entry name" value="HTH-TYPE TRANSCRIPTIONAL REGULATOR SUTR"/>
    <property type="match status" value="1"/>
</dbReference>
<keyword evidence="3" id="KW-0804">Transcription</keyword>
<dbReference type="GO" id="GO:0003700">
    <property type="term" value="F:DNA-binding transcription factor activity"/>
    <property type="evidence" value="ECO:0007669"/>
    <property type="project" value="TreeGrafter"/>
</dbReference>
<dbReference type="GO" id="GO:0003677">
    <property type="term" value="F:DNA binding"/>
    <property type="evidence" value="ECO:0007669"/>
    <property type="project" value="UniProtKB-KW"/>
</dbReference>
<accession>A0A4R2N0N4</accession>
<name>A0A4R2N0N4_9PAST</name>
<evidence type="ECO:0000259" key="4">
    <source>
        <dbReference type="PROSITE" id="PS50943"/>
    </source>
</evidence>
<keyword evidence="2" id="KW-0238">DNA-binding</keyword>
<evidence type="ECO:0000256" key="3">
    <source>
        <dbReference type="ARBA" id="ARBA00023163"/>
    </source>
</evidence>
<sequence length="91" mass="10725">MHYMKKEINTPHPQRFIFAKNMRKVRRWKDISQEALALNANVSRTYIGEIERGERAVSIDVMGKIADTLDIELFELFKENISPELLISYKK</sequence>
<gene>
    <name evidence="5" type="ORF">EV697_103239</name>
</gene>
<dbReference type="Pfam" id="PF01381">
    <property type="entry name" value="HTH_3"/>
    <property type="match status" value="1"/>
</dbReference>
<dbReference type="SUPFAM" id="SSF47413">
    <property type="entry name" value="lambda repressor-like DNA-binding domains"/>
    <property type="match status" value="1"/>
</dbReference>
<evidence type="ECO:0000256" key="1">
    <source>
        <dbReference type="ARBA" id="ARBA00023015"/>
    </source>
</evidence>
<dbReference type="CDD" id="cd00093">
    <property type="entry name" value="HTH_XRE"/>
    <property type="match status" value="1"/>
</dbReference>
<dbReference type="GO" id="GO:0005829">
    <property type="term" value="C:cytosol"/>
    <property type="evidence" value="ECO:0007669"/>
    <property type="project" value="TreeGrafter"/>
</dbReference>
<protein>
    <submittedName>
        <fullName evidence="5">Helix-turn-helix protein</fullName>
    </submittedName>
</protein>
<dbReference type="PROSITE" id="PS50943">
    <property type="entry name" value="HTH_CROC1"/>
    <property type="match status" value="1"/>
</dbReference>
<dbReference type="Proteomes" id="UP000294841">
    <property type="component" value="Unassembled WGS sequence"/>
</dbReference>
<keyword evidence="6" id="KW-1185">Reference proteome</keyword>
<dbReference type="PANTHER" id="PTHR46797">
    <property type="entry name" value="HTH-TYPE TRANSCRIPTIONAL REGULATOR"/>
    <property type="match status" value="1"/>
</dbReference>
<proteinExistence type="predicted"/>
<dbReference type="AlphaFoldDB" id="A0A4R2N0N4"/>